<name>A0AAP9WGJ2_LEPIR</name>
<protein>
    <submittedName>
        <fullName evidence="2">SH3 domain-containing protein</fullName>
    </submittedName>
</protein>
<geneLocation type="plasmid" evidence="2 3">
    <name>p2</name>
</geneLocation>
<dbReference type="EMBL" id="CP043887">
    <property type="protein sequence ID" value="QOI45041.1"/>
    <property type="molecule type" value="Genomic_DNA"/>
</dbReference>
<accession>A0AAP9WGJ2</accession>
<sequence>MKIIKIIVILLIFSMPMCNRNNKEEKFSVKNFYVVPESGIKLRKNPSLTGTVLEVIPKDTMVIIFDEANNEVEIDKIKGKWFKARFYDKEGWVFSGYLSNSPSLEILKKYRIGDYSSFSKPLNIFSQPDQNSSIIFSKATHVKLLRVLPKAIVLDNIPGRWSEVVQKVDKIEYRGWIFNSNLVTDEEAHSLSSPEIRKLIESTIGRFVRPEIYYSSTDNYIVISLNSTESYTCNAYGSSDCINLIFYKGNKIYTDYKKSSLGLFDRIVGDYAFFSYELVEGDNCSYFHETTTSVLNLKSLTVFRINKNLNAKCNNCNPMSDNGCLKDKWQTSESMQFFDDYGKELRKEEIPVEILQSI</sequence>
<organism evidence="2 3">
    <name type="scientific">Leptospira interrogans serovar Canicola</name>
    <dbReference type="NCBI Taxonomy" id="211880"/>
    <lineage>
        <taxon>Bacteria</taxon>
        <taxon>Pseudomonadati</taxon>
        <taxon>Spirochaetota</taxon>
        <taxon>Spirochaetia</taxon>
        <taxon>Leptospirales</taxon>
        <taxon>Leptospiraceae</taxon>
        <taxon>Leptospira</taxon>
    </lineage>
</organism>
<reference evidence="2" key="1">
    <citation type="submission" date="2019-09" db="EMBL/GenBank/DDBJ databases">
        <title>Comparative Genomics of Leptospira interrogans Reveals Genome Plasticity - A Common Adaptive Strategy for Survival in Various Hosts.</title>
        <authorList>
            <person name="Ramli S.R."/>
            <person name="Bunk B."/>
            <person name="Goris M."/>
            <person name="Bhuju S."/>
            <person name="Jarek M."/>
            <person name="Sproer C."/>
            <person name="Mustakim S."/>
            <person name="Strommenger B."/>
            <person name="Pessler F."/>
        </authorList>
    </citation>
    <scope>NUCLEOTIDE SEQUENCE</scope>
    <source>
        <strain evidence="2">782</strain>
        <plasmid evidence="2">p2</plasmid>
    </source>
</reference>
<evidence type="ECO:0000313" key="3">
    <source>
        <dbReference type="Proteomes" id="UP000663124"/>
    </source>
</evidence>
<gene>
    <name evidence="2" type="ORF">Lepto782_22900</name>
</gene>
<dbReference type="InterPro" id="IPR003646">
    <property type="entry name" value="SH3-like_bac-type"/>
</dbReference>
<dbReference type="Pfam" id="PF08239">
    <property type="entry name" value="SH3_3"/>
    <property type="match status" value="1"/>
</dbReference>
<dbReference type="RefSeq" id="WP_000691473.1">
    <property type="nucleotide sequence ID" value="NZ_CP043887.1"/>
</dbReference>
<dbReference type="AlphaFoldDB" id="A0AAP9WGJ2"/>
<proteinExistence type="predicted"/>
<dbReference type="Gene3D" id="2.30.30.40">
    <property type="entry name" value="SH3 Domains"/>
    <property type="match status" value="1"/>
</dbReference>
<feature type="domain" description="SH3b" evidence="1">
    <location>
        <begin position="38"/>
        <end position="99"/>
    </location>
</feature>
<dbReference type="Proteomes" id="UP000663124">
    <property type="component" value="Plasmid p2"/>
</dbReference>
<evidence type="ECO:0000313" key="2">
    <source>
        <dbReference type="EMBL" id="QOI45041.1"/>
    </source>
</evidence>
<evidence type="ECO:0000259" key="1">
    <source>
        <dbReference type="Pfam" id="PF08239"/>
    </source>
</evidence>
<keyword evidence="2" id="KW-0614">Plasmid</keyword>